<dbReference type="RefSeq" id="WP_226048742.1">
    <property type="nucleotide sequence ID" value="NZ_CP043497.1"/>
</dbReference>
<evidence type="ECO:0000313" key="2">
    <source>
        <dbReference type="Proteomes" id="UP000829494"/>
    </source>
</evidence>
<accession>A0ABY3ZH96</accession>
<organism evidence="1 2">
    <name type="scientific">Streptomyces rimosus subsp. rimosus</name>
    <dbReference type="NCBI Taxonomy" id="132474"/>
    <lineage>
        <taxon>Bacteria</taxon>
        <taxon>Bacillati</taxon>
        <taxon>Actinomycetota</taxon>
        <taxon>Actinomycetes</taxon>
        <taxon>Kitasatosporales</taxon>
        <taxon>Streptomycetaceae</taxon>
        <taxon>Streptomyces</taxon>
    </lineage>
</organism>
<name>A0ABY3ZH96_STRRM</name>
<keyword evidence="2" id="KW-1185">Reference proteome</keyword>
<gene>
    <name evidence="1" type="ORF">SRIMR7_37280</name>
</gene>
<proteinExistence type="predicted"/>
<protein>
    <submittedName>
        <fullName evidence="1">Uncharacterized protein</fullName>
    </submittedName>
</protein>
<reference evidence="1 2" key="1">
    <citation type="submission" date="2022-03" db="EMBL/GenBank/DDBJ databases">
        <title>Complete genome of Streptomyces rimosus ssp. rimosus R7 (=ATCC 10970).</title>
        <authorList>
            <person name="Beganovic S."/>
            <person name="Ruckert C."/>
            <person name="Busche T."/>
            <person name="Kalinowski J."/>
            <person name="Wittmann C."/>
        </authorList>
    </citation>
    <scope>NUCLEOTIDE SEQUENCE [LARGE SCALE GENOMIC DNA]</scope>
    <source>
        <strain evidence="1 2">R7</strain>
    </source>
</reference>
<dbReference type="Proteomes" id="UP000829494">
    <property type="component" value="Chromosome"/>
</dbReference>
<evidence type="ECO:0000313" key="1">
    <source>
        <dbReference type="EMBL" id="UNZ07824.1"/>
    </source>
</evidence>
<sequence>MHGLIPGSQLGVLPGTTHHNLPRRADLVVPMVKAFLTPTTPTASALSSAA</sequence>
<dbReference type="EMBL" id="CP094298">
    <property type="protein sequence ID" value="UNZ07824.1"/>
    <property type="molecule type" value="Genomic_DNA"/>
</dbReference>
<dbReference type="GeneID" id="71455852"/>